<evidence type="ECO:0000313" key="3">
    <source>
        <dbReference type="EMBL" id="EIM80213.1"/>
    </source>
</evidence>
<evidence type="ECO:0000256" key="1">
    <source>
        <dbReference type="SAM" id="Phobius"/>
    </source>
</evidence>
<dbReference type="Pfam" id="PF20153">
    <property type="entry name" value="DUF6535"/>
    <property type="match status" value="1"/>
</dbReference>
<gene>
    <name evidence="3" type="ORF">STEHIDRAFT_68654</name>
</gene>
<dbReference type="EMBL" id="JH687399">
    <property type="protein sequence ID" value="EIM80213.1"/>
    <property type="molecule type" value="Genomic_DNA"/>
</dbReference>
<dbReference type="OrthoDB" id="3235960at2759"/>
<protein>
    <recommendedName>
        <fullName evidence="2">DUF6535 domain-containing protein</fullName>
    </recommendedName>
</protein>
<feature type="domain" description="DUF6535" evidence="2">
    <location>
        <begin position="6"/>
        <end position="131"/>
    </location>
</feature>
<organism evidence="3 4">
    <name type="scientific">Stereum hirsutum (strain FP-91666)</name>
    <name type="common">White-rot fungus</name>
    <dbReference type="NCBI Taxonomy" id="721885"/>
    <lineage>
        <taxon>Eukaryota</taxon>
        <taxon>Fungi</taxon>
        <taxon>Dikarya</taxon>
        <taxon>Basidiomycota</taxon>
        <taxon>Agaricomycotina</taxon>
        <taxon>Agaricomycetes</taxon>
        <taxon>Russulales</taxon>
        <taxon>Stereaceae</taxon>
        <taxon>Stereum</taxon>
    </lineage>
</organism>
<dbReference type="Proteomes" id="UP000053927">
    <property type="component" value="Unassembled WGS sequence"/>
</dbReference>
<keyword evidence="1" id="KW-0812">Transmembrane</keyword>
<proteinExistence type="predicted"/>
<sequence length="131" mass="14252">MNARVWRVYLDEAEIYDREMVDEWKDTVDTLLVFAGLFSAVVTTFVAQTSQSLQVDYTQTTASLLTELVALQRAAAQGLSPSVVPASALNASTQSAPASAIDRAVNGFWFTSLALSLSTALFCILVKQWAQ</sequence>
<dbReference type="GeneID" id="18806449"/>
<keyword evidence="1" id="KW-1133">Transmembrane helix</keyword>
<evidence type="ECO:0000313" key="4">
    <source>
        <dbReference type="Proteomes" id="UP000053927"/>
    </source>
</evidence>
<feature type="non-terminal residue" evidence="3">
    <location>
        <position position="131"/>
    </location>
</feature>
<dbReference type="InterPro" id="IPR045338">
    <property type="entry name" value="DUF6535"/>
</dbReference>
<evidence type="ECO:0000259" key="2">
    <source>
        <dbReference type="Pfam" id="PF20153"/>
    </source>
</evidence>
<keyword evidence="1" id="KW-0472">Membrane</keyword>
<feature type="transmembrane region" description="Helical" evidence="1">
    <location>
        <begin position="107"/>
        <end position="126"/>
    </location>
</feature>
<feature type="transmembrane region" description="Helical" evidence="1">
    <location>
        <begin position="28"/>
        <end position="47"/>
    </location>
</feature>
<name>R7RZF5_STEHR</name>
<keyword evidence="4" id="KW-1185">Reference proteome</keyword>
<dbReference type="KEGG" id="shs:STEHIDRAFT_68654"/>
<dbReference type="AlphaFoldDB" id="R7RZF5"/>
<accession>R7RZF5</accession>
<reference evidence="4" key="1">
    <citation type="journal article" date="2012" name="Science">
        <title>The Paleozoic origin of enzymatic lignin decomposition reconstructed from 31 fungal genomes.</title>
        <authorList>
            <person name="Floudas D."/>
            <person name="Binder M."/>
            <person name="Riley R."/>
            <person name="Barry K."/>
            <person name="Blanchette R.A."/>
            <person name="Henrissat B."/>
            <person name="Martinez A.T."/>
            <person name="Otillar R."/>
            <person name="Spatafora J.W."/>
            <person name="Yadav J.S."/>
            <person name="Aerts A."/>
            <person name="Benoit I."/>
            <person name="Boyd A."/>
            <person name="Carlson A."/>
            <person name="Copeland A."/>
            <person name="Coutinho P.M."/>
            <person name="de Vries R.P."/>
            <person name="Ferreira P."/>
            <person name="Findley K."/>
            <person name="Foster B."/>
            <person name="Gaskell J."/>
            <person name="Glotzer D."/>
            <person name="Gorecki P."/>
            <person name="Heitman J."/>
            <person name="Hesse C."/>
            <person name="Hori C."/>
            <person name="Igarashi K."/>
            <person name="Jurgens J.A."/>
            <person name="Kallen N."/>
            <person name="Kersten P."/>
            <person name="Kohler A."/>
            <person name="Kuees U."/>
            <person name="Kumar T.K.A."/>
            <person name="Kuo A."/>
            <person name="LaButti K."/>
            <person name="Larrondo L.F."/>
            <person name="Lindquist E."/>
            <person name="Ling A."/>
            <person name="Lombard V."/>
            <person name="Lucas S."/>
            <person name="Lundell T."/>
            <person name="Martin R."/>
            <person name="McLaughlin D.J."/>
            <person name="Morgenstern I."/>
            <person name="Morin E."/>
            <person name="Murat C."/>
            <person name="Nagy L.G."/>
            <person name="Nolan M."/>
            <person name="Ohm R.A."/>
            <person name="Patyshakuliyeva A."/>
            <person name="Rokas A."/>
            <person name="Ruiz-Duenas F.J."/>
            <person name="Sabat G."/>
            <person name="Salamov A."/>
            <person name="Samejima M."/>
            <person name="Schmutz J."/>
            <person name="Slot J.C."/>
            <person name="St John F."/>
            <person name="Stenlid J."/>
            <person name="Sun H."/>
            <person name="Sun S."/>
            <person name="Syed K."/>
            <person name="Tsang A."/>
            <person name="Wiebenga A."/>
            <person name="Young D."/>
            <person name="Pisabarro A."/>
            <person name="Eastwood D.C."/>
            <person name="Martin F."/>
            <person name="Cullen D."/>
            <person name="Grigoriev I.V."/>
            <person name="Hibbett D.S."/>
        </authorList>
    </citation>
    <scope>NUCLEOTIDE SEQUENCE [LARGE SCALE GENOMIC DNA]</scope>
    <source>
        <strain evidence="4">FP-91666</strain>
    </source>
</reference>
<dbReference type="RefSeq" id="XP_007310665.1">
    <property type="nucleotide sequence ID" value="XM_007310603.1"/>
</dbReference>
<dbReference type="eggNOG" id="ENOG502SNQJ">
    <property type="taxonomic scope" value="Eukaryota"/>
</dbReference>